<evidence type="ECO:0000313" key="4">
    <source>
        <dbReference type="Proteomes" id="UP000516260"/>
    </source>
</evidence>
<feature type="region of interest" description="Disordered" evidence="2">
    <location>
        <begin position="754"/>
        <end position="816"/>
    </location>
</feature>
<sequence length="816" mass="93947">MEEKEMMINQQAEELNAIRLKIQRMEMCTLLAELSESKKQHLEHHNELLQRDEDLQKLGQERDELRAMVALHVSRATETLEADLALCQEKLNTAHLEVRSRNQLILELRAEMKRCEQKFQKTQQQMAALEGEVKDLKRKIRGHQVEACELDKKVSKSESLKAQKEKEQQHLHDQLLLRQQQNISCIQVETFEENFRKREAEGEHLHQQLEGKRKKLKDACSQAEEHKETAMIYKQKYMAAIEKVRKMQGQMEHLQEELQYSQQKLKESQSATRSVREELAETAQWYRDKVTQWENSQEALDQLTDELEASQNLLMESQQKVNHLKGETETLQEQVDTLKQQKLTLECDLRLYQQSHSHPDKEYLSLLRHRQQLQKSCAKHLERLAECEKAILQMKSELERQVGEKSSLKESLAASRRAHMSDRSQLESEVQRLTQEVAHLELELASAQKVHFALLKQSEEELKEARQDAVRSSAEAGMQRGEVQRLQEELQKREEESSAAHKEQLSLRSHVNQLMGQLEELRVQHQAAVEELAACAEEARQMEGRVNEGKEAEGKIRVGGALGAGVGVDCRGSPSRQSEAAEGERVVYKGVSMVIRVDTLRSKLEEMQDDNQKLLFESKMVMKNVTQWISEQKVSSENISVQLEAQTKVLLTVTQEKEHLLEANNRLKLQVKRLKEVVDEKEKDAECFKAYIRNRDVRQDEATLKAQGCVALNLNKIQDMQLWLRQNLEAIGTLNQQLNALSMENDVLRRQLEEERSMRRPKAPPACQRHQVRTSIPSPPSTPEPGRGIRGCQRVCNPKPAQGGGPKSPGESQAFG</sequence>
<evidence type="ECO:0000256" key="1">
    <source>
        <dbReference type="SAM" id="Coils"/>
    </source>
</evidence>
<proteinExistence type="predicted"/>
<evidence type="ECO:0000256" key="2">
    <source>
        <dbReference type="SAM" id="MobiDB-lite"/>
    </source>
</evidence>
<evidence type="ECO:0008006" key="5">
    <source>
        <dbReference type="Google" id="ProtNLM"/>
    </source>
</evidence>
<feature type="coiled-coil region" evidence="1">
    <location>
        <begin position="657"/>
        <end position="684"/>
    </location>
</feature>
<name>A0A4Z2BVJ0_9TELE</name>
<gene>
    <name evidence="3" type="ORF">fugu_015885</name>
</gene>
<keyword evidence="4" id="KW-1185">Reference proteome</keyword>
<dbReference type="PANTHER" id="PTHR18881:SF2">
    <property type="entry name" value="POLYAMINE-MODULATED FACTOR 1-BINDING PROTEIN 1"/>
    <property type="match status" value="1"/>
</dbReference>
<feature type="coiled-coil region" evidence="1">
    <location>
        <begin position="1"/>
        <end position="51"/>
    </location>
</feature>
<dbReference type="GO" id="GO:0007283">
    <property type="term" value="P:spermatogenesis"/>
    <property type="evidence" value="ECO:0007669"/>
    <property type="project" value="TreeGrafter"/>
</dbReference>
<feature type="region of interest" description="Disordered" evidence="2">
    <location>
        <begin position="402"/>
        <end position="427"/>
    </location>
</feature>
<protein>
    <recommendedName>
        <fullName evidence="5">Polyamine-modulated factor 1-binding protein 1</fullName>
    </recommendedName>
</protein>
<feature type="compositionally biased region" description="Basic and acidic residues" evidence="2">
    <location>
        <begin position="482"/>
        <end position="504"/>
    </location>
</feature>
<dbReference type="EMBL" id="SWLE01000009">
    <property type="protein sequence ID" value="TNM96224.1"/>
    <property type="molecule type" value="Genomic_DNA"/>
</dbReference>
<dbReference type="Proteomes" id="UP000516260">
    <property type="component" value="Chromosome 17"/>
</dbReference>
<accession>A0A4Z2BVJ0</accession>
<reference evidence="3 4" key="1">
    <citation type="submission" date="2019-04" db="EMBL/GenBank/DDBJ databases">
        <title>The sequence and de novo assembly of Takifugu bimaculatus genome using PacBio and Hi-C technologies.</title>
        <authorList>
            <person name="Xu P."/>
            <person name="Liu B."/>
            <person name="Zhou Z."/>
        </authorList>
    </citation>
    <scope>NUCLEOTIDE SEQUENCE [LARGE SCALE GENOMIC DNA]</scope>
    <source>
        <strain evidence="3">TB-2018</strain>
        <tissue evidence="3">Muscle</tissue>
    </source>
</reference>
<comment type="caution">
    <text evidence="3">The sequence shown here is derived from an EMBL/GenBank/DDBJ whole genome shotgun (WGS) entry which is preliminary data.</text>
</comment>
<organism evidence="3 4">
    <name type="scientific">Takifugu bimaculatus</name>
    <dbReference type="NCBI Taxonomy" id="433685"/>
    <lineage>
        <taxon>Eukaryota</taxon>
        <taxon>Metazoa</taxon>
        <taxon>Chordata</taxon>
        <taxon>Craniata</taxon>
        <taxon>Vertebrata</taxon>
        <taxon>Euteleostomi</taxon>
        <taxon>Actinopterygii</taxon>
        <taxon>Neopterygii</taxon>
        <taxon>Teleostei</taxon>
        <taxon>Neoteleostei</taxon>
        <taxon>Acanthomorphata</taxon>
        <taxon>Eupercaria</taxon>
        <taxon>Tetraodontiformes</taxon>
        <taxon>Tetradontoidea</taxon>
        <taxon>Tetraodontidae</taxon>
        <taxon>Takifugu</taxon>
    </lineage>
</organism>
<dbReference type="PANTHER" id="PTHR18881">
    <property type="entry name" value="POLYAMINE-MODULATED FACTOR 1-BINDING PROTEIN 1-RELATED"/>
    <property type="match status" value="1"/>
</dbReference>
<evidence type="ECO:0000313" key="3">
    <source>
        <dbReference type="EMBL" id="TNM96224.1"/>
    </source>
</evidence>
<feature type="region of interest" description="Disordered" evidence="2">
    <location>
        <begin position="465"/>
        <end position="504"/>
    </location>
</feature>
<dbReference type="InterPro" id="IPR037391">
    <property type="entry name" value="PMF1-bd"/>
</dbReference>
<feature type="coiled-coil region" evidence="1">
    <location>
        <begin position="105"/>
        <end position="146"/>
    </location>
</feature>
<dbReference type="AlphaFoldDB" id="A0A4Z2BVJ0"/>
<keyword evidence="1" id="KW-0175">Coiled coil</keyword>